<dbReference type="Gene3D" id="3.40.50.720">
    <property type="entry name" value="NAD(P)-binding Rossmann-like Domain"/>
    <property type="match status" value="1"/>
</dbReference>
<sequence length="392" mass="43352">YKLTPLQNIPQTPTEASSLIIMADSNARKLCVGILGAGEVAQVIHLPTLALLNHLFTVISISDVSQQTVDHCAAKFSIPHKTIQPLEVIRNPDVDIIFIMTADEFHETLCVAALQAGKLVFIEKPISLSIPSTQRIIDAEKASGGNKVFVGYMRRYAPSFTEAFKREVASIPKILYARSRDIVGPNPHFVGQSGTFPVKYFDFPPASAEERVQNLEKLTKEAFDGHATAKDIKFCRFLGSLGSHDLSLMREAIGFPESVCGVSANEPFYSAIFNHRNKSGEPFAVTYESGIDSVPRFDAHLTVYGEHKTVSIQYNTPYVKGLPIVVKVDELNDAGETSSREILSSFEDAYTVELKNLYSCFVEGKPIKTSAEDALQDLKLFDLMYKQHARQS</sequence>
<evidence type="ECO:0000259" key="1">
    <source>
        <dbReference type="Pfam" id="PF01408"/>
    </source>
</evidence>
<dbReference type="InterPro" id="IPR036291">
    <property type="entry name" value="NAD(P)-bd_dom_sf"/>
</dbReference>
<keyword evidence="4" id="KW-1185">Reference proteome</keyword>
<gene>
    <name evidence="3" type="primary">iolG_1</name>
    <name evidence="3" type="ORF">LOCC1_G008917</name>
</gene>
<dbReference type="PANTHER" id="PTHR42840:SF7">
    <property type="entry name" value="BINDING ROSSMANN FOLD OXIDOREDUCTASE, PUTATIVE (AFU_ORTHOLOGUE AFUA_4G10190)-RELATED"/>
    <property type="match status" value="1"/>
</dbReference>
<dbReference type="InterPro" id="IPR004104">
    <property type="entry name" value="Gfo/Idh/MocA-like_OxRdtase_C"/>
</dbReference>
<dbReference type="Pfam" id="PF02894">
    <property type="entry name" value="GFO_IDH_MocA_C"/>
    <property type="match status" value="1"/>
</dbReference>
<reference evidence="3 4" key="1">
    <citation type="submission" date="2018-05" db="EMBL/GenBank/DDBJ databases">
        <title>Genome sequencing and assembly of the regulated plant pathogen Lachnellula willkommii and related sister species for the development of diagnostic species identification markers.</title>
        <authorList>
            <person name="Giroux E."/>
            <person name="Bilodeau G."/>
        </authorList>
    </citation>
    <scope>NUCLEOTIDE SEQUENCE [LARGE SCALE GENOMIC DNA]</scope>
    <source>
        <strain evidence="3 4">CBS 160.35</strain>
    </source>
</reference>
<accession>A0A8H8RCL3</accession>
<evidence type="ECO:0000259" key="2">
    <source>
        <dbReference type="Pfam" id="PF02894"/>
    </source>
</evidence>
<dbReference type="PANTHER" id="PTHR42840">
    <property type="entry name" value="NAD(P)-BINDING ROSSMANN-FOLD SUPERFAMILY PROTEIN-RELATED"/>
    <property type="match status" value="1"/>
</dbReference>
<dbReference type="GO" id="GO:0005737">
    <property type="term" value="C:cytoplasm"/>
    <property type="evidence" value="ECO:0007669"/>
    <property type="project" value="TreeGrafter"/>
</dbReference>
<evidence type="ECO:0000313" key="4">
    <source>
        <dbReference type="Proteomes" id="UP000443090"/>
    </source>
</evidence>
<dbReference type="OrthoDB" id="64915at2759"/>
<dbReference type="GO" id="GO:0016491">
    <property type="term" value="F:oxidoreductase activity"/>
    <property type="evidence" value="ECO:0007669"/>
    <property type="project" value="TreeGrafter"/>
</dbReference>
<feature type="non-terminal residue" evidence="3">
    <location>
        <position position="1"/>
    </location>
</feature>
<dbReference type="AlphaFoldDB" id="A0A8H8RCL3"/>
<evidence type="ECO:0000313" key="3">
    <source>
        <dbReference type="EMBL" id="TVY32436.1"/>
    </source>
</evidence>
<proteinExistence type="predicted"/>
<name>A0A8H8RCL3_9HELO</name>
<dbReference type="GO" id="GO:0000166">
    <property type="term" value="F:nucleotide binding"/>
    <property type="evidence" value="ECO:0007669"/>
    <property type="project" value="InterPro"/>
</dbReference>
<dbReference type="Pfam" id="PF01408">
    <property type="entry name" value="GFO_IDH_MocA"/>
    <property type="match status" value="1"/>
</dbReference>
<organism evidence="3 4">
    <name type="scientific">Lachnellula occidentalis</name>
    <dbReference type="NCBI Taxonomy" id="215460"/>
    <lineage>
        <taxon>Eukaryota</taxon>
        <taxon>Fungi</taxon>
        <taxon>Dikarya</taxon>
        <taxon>Ascomycota</taxon>
        <taxon>Pezizomycotina</taxon>
        <taxon>Leotiomycetes</taxon>
        <taxon>Helotiales</taxon>
        <taxon>Lachnaceae</taxon>
        <taxon>Lachnellula</taxon>
    </lineage>
</organism>
<comment type="caution">
    <text evidence="3">The sequence shown here is derived from an EMBL/GenBank/DDBJ whole genome shotgun (WGS) entry which is preliminary data.</text>
</comment>
<feature type="domain" description="Gfo/Idh/MocA-like oxidoreductase C-terminal" evidence="2">
    <location>
        <begin position="237"/>
        <end position="389"/>
    </location>
</feature>
<dbReference type="EMBL" id="QGMI01001706">
    <property type="protein sequence ID" value="TVY32436.1"/>
    <property type="molecule type" value="Genomic_DNA"/>
</dbReference>
<protein>
    <submittedName>
        <fullName evidence="3">Inositol 2-dehydrogenase</fullName>
    </submittedName>
</protein>
<dbReference type="SUPFAM" id="SSF51735">
    <property type="entry name" value="NAD(P)-binding Rossmann-fold domains"/>
    <property type="match status" value="1"/>
</dbReference>
<dbReference type="InterPro" id="IPR000683">
    <property type="entry name" value="Gfo/Idh/MocA-like_OxRdtase_N"/>
</dbReference>
<dbReference type="GO" id="GO:0006740">
    <property type="term" value="P:NADPH regeneration"/>
    <property type="evidence" value="ECO:0007669"/>
    <property type="project" value="TreeGrafter"/>
</dbReference>
<dbReference type="Gene3D" id="3.30.360.10">
    <property type="entry name" value="Dihydrodipicolinate Reductase, domain 2"/>
    <property type="match status" value="2"/>
</dbReference>
<dbReference type="Proteomes" id="UP000443090">
    <property type="component" value="Unassembled WGS sequence"/>
</dbReference>
<feature type="domain" description="Gfo/Idh/MocA-like oxidoreductase N-terminal" evidence="1">
    <location>
        <begin position="32"/>
        <end position="152"/>
    </location>
</feature>